<comment type="caution">
    <text evidence="1">The sequence shown here is derived from an EMBL/GenBank/DDBJ whole genome shotgun (WGS) entry which is preliminary data.</text>
</comment>
<proteinExistence type="predicted"/>
<accession>A0ABQ1TYW4</accession>
<protein>
    <submittedName>
        <fullName evidence="1">Uncharacterized protein</fullName>
    </submittedName>
</protein>
<organism evidence="1 2">
    <name type="scientific">Flavobacterium limi</name>
    <dbReference type="NCBI Taxonomy" id="2045105"/>
    <lineage>
        <taxon>Bacteria</taxon>
        <taxon>Pseudomonadati</taxon>
        <taxon>Bacteroidota</taxon>
        <taxon>Flavobacteriia</taxon>
        <taxon>Flavobacteriales</taxon>
        <taxon>Flavobacteriaceae</taxon>
        <taxon>Flavobacterium</taxon>
    </lineage>
</organism>
<dbReference type="EMBL" id="BMKP01000002">
    <property type="protein sequence ID" value="GGF06302.1"/>
    <property type="molecule type" value="Genomic_DNA"/>
</dbReference>
<evidence type="ECO:0000313" key="1">
    <source>
        <dbReference type="EMBL" id="GGF06302.1"/>
    </source>
</evidence>
<evidence type="ECO:0000313" key="2">
    <source>
        <dbReference type="Proteomes" id="UP000655016"/>
    </source>
</evidence>
<dbReference type="Proteomes" id="UP000655016">
    <property type="component" value="Unassembled WGS sequence"/>
</dbReference>
<dbReference type="Gene3D" id="3.40.50.2020">
    <property type="match status" value="1"/>
</dbReference>
<gene>
    <name evidence="1" type="ORF">GCM10011518_14510</name>
</gene>
<name>A0ABQ1TYW4_9FLAO</name>
<dbReference type="InterPro" id="IPR029057">
    <property type="entry name" value="PRTase-like"/>
</dbReference>
<reference evidence="2" key="1">
    <citation type="journal article" date="2019" name="Int. J. Syst. Evol. Microbiol.">
        <title>The Global Catalogue of Microorganisms (GCM) 10K type strain sequencing project: providing services to taxonomists for standard genome sequencing and annotation.</title>
        <authorList>
            <consortium name="The Broad Institute Genomics Platform"/>
            <consortium name="The Broad Institute Genome Sequencing Center for Infectious Disease"/>
            <person name="Wu L."/>
            <person name="Ma J."/>
        </authorList>
    </citation>
    <scope>NUCLEOTIDE SEQUENCE [LARGE SCALE GENOMIC DNA]</scope>
    <source>
        <strain evidence="2">CGMCC 1.16060</strain>
    </source>
</reference>
<dbReference type="SUPFAM" id="SSF53271">
    <property type="entry name" value="PRTase-like"/>
    <property type="match status" value="1"/>
</dbReference>
<keyword evidence="2" id="KW-1185">Reference proteome</keyword>
<sequence length="46" mass="5180">MTPLNAGFVPVRKLKKLSFKTISASYDLEYGTDSLEMQTDTIKKGR</sequence>